<accession>A0AAV9AWC5</accession>
<feature type="compositionally biased region" description="Basic and acidic residues" evidence="1">
    <location>
        <begin position="252"/>
        <end position="276"/>
    </location>
</feature>
<dbReference type="AlphaFoldDB" id="A0AAV9AWC5"/>
<dbReference type="PANTHER" id="PTHR47851">
    <property type="entry name" value="OS06G0588700 PROTEIN-RELATED"/>
    <property type="match status" value="1"/>
</dbReference>
<feature type="region of interest" description="Disordered" evidence="1">
    <location>
        <begin position="251"/>
        <end position="329"/>
    </location>
</feature>
<reference evidence="3" key="2">
    <citation type="submission" date="2023-06" db="EMBL/GenBank/DDBJ databases">
        <authorList>
            <person name="Ma L."/>
            <person name="Liu K.-W."/>
            <person name="Li Z."/>
            <person name="Hsiao Y.-Y."/>
            <person name="Qi Y."/>
            <person name="Fu T."/>
            <person name="Tang G."/>
            <person name="Zhang D."/>
            <person name="Sun W.-H."/>
            <person name="Liu D.-K."/>
            <person name="Li Y."/>
            <person name="Chen G.-Z."/>
            <person name="Liu X.-D."/>
            <person name="Liao X.-Y."/>
            <person name="Jiang Y.-T."/>
            <person name="Yu X."/>
            <person name="Hao Y."/>
            <person name="Huang J."/>
            <person name="Zhao X.-W."/>
            <person name="Ke S."/>
            <person name="Chen Y.-Y."/>
            <person name="Wu W.-L."/>
            <person name="Hsu J.-L."/>
            <person name="Lin Y.-F."/>
            <person name="Huang M.-D."/>
            <person name="Li C.-Y."/>
            <person name="Huang L."/>
            <person name="Wang Z.-W."/>
            <person name="Zhao X."/>
            <person name="Zhong W.-Y."/>
            <person name="Peng D.-H."/>
            <person name="Ahmad S."/>
            <person name="Lan S."/>
            <person name="Zhang J.-S."/>
            <person name="Tsai W.-C."/>
            <person name="Van De Peer Y."/>
            <person name="Liu Z.-J."/>
        </authorList>
    </citation>
    <scope>NUCLEOTIDE SEQUENCE</scope>
    <source>
        <strain evidence="3">SCP</strain>
        <tissue evidence="3">Leaves</tissue>
    </source>
</reference>
<gene>
    <name evidence="3" type="ORF">QJS04_geneDACA005214</name>
</gene>
<dbReference type="PANTHER" id="PTHR47851:SF1">
    <property type="entry name" value="OS06G0588700 PROTEIN"/>
    <property type="match status" value="1"/>
</dbReference>
<dbReference type="InterPro" id="IPR024752">
    <property type="entry name" value="Myb/SANT-like_dom"/>
</dbReference>
<evidence type="ECO:0000256" key="1">
    <source>
        <dbReference type="SAM" id="MobiDB-lite"/>
    </source>
</evidence>
<organism evidence="3 4">
    <name type="scientific">Acorus gramineus</name>
    <name type="common">Dwarf sweet flag</name>
    <dbReference type="NCBI Taxonomy" id="55184"/>
    <lineage>
        <taxon>Eukaryota</taxon>
        <taxon>Viridiplantae</taxon>
        <taxon>Streptophyta</taxon>
        <taxon>Embryophyta</taxon>
        <taxon>Tracheophyta</taxon>
        <taxon>Spermatophyta</taxon>
        <taxon>Magnoliopsida</taxon>
        <taxon>Liliopsida</taxon>
        <taxon>Acoraceae</taxon>
        <taxon>Acorus</taxon>
    </lineage>
</organism>
<protein>
    <recommendedName>
        <fullName evidence="2">Myb/SANT-like domain-containing protein</fullName>
    </recommendedName>
</protein>
<sequence>MANEEADLYLTELRKLRGAAKDPDVVRALSGEIEKLERARSLAELREIQSAAKNPHVLSLLSSEIEKLEKKQEVVSGSVRGVEVKKEMLMSMDNQSQPPLQGRVKKVAVRNKGKRRINKNRAKASWDTQKHAVFVNICLEEMQAGNKPGQSLNKEGYSNLARKFLERTGISYERDQFKNHWDNTRKDWKIWKALQSETNLEFNEEKKTYEMPDDWWDQFTQRHPGGDKFRNFPLAFENELDTLFSSTAARGESVHMPRSSTHDVHEEDNTNIKADESPCAFGESHEGPDSSPFQSYTADQSFTAGSQYMGTDIGRDNHSPSPTSAMPRPCLTMKRIKSSANQTWEKSLDKVCELIELRTKHAMMVSAQTENIPTIAESIAMLRDMQIIPCHAEQWSFAASLLREQENRVLFLELGDEEHRARWICLEYQMAMGNRGQ</sequence>
<dbReference type="EMBL" id="JAUJYN010000006">
    <property type="protein sequence ID" value="KAK1268206.1"/>
    <property type="molecule type" value="Genomic_DNA"/>
</dbReference>
<evidence type="ECO:0000259" key="2">
    <source>
        <dbReference type="Pfam" id="PF12776"/>
    </source>
</evidence>
<proteinExistence type="predicted"/>
<comment type="caution">
    <text evidence="3">The sequence shown here is derived from an EMBL/GenBank/DDBJ whole genome shotgun (WGS) entry which is preliminary data.</text>
</comment>
<dbReference type="Pfam" id="PF12776">
    <property type="entry name" value="Myb_DNA-bind_3"/>
    <property type="match status" value="1"/>
</dbReference>
<name>A0AAV9AWC5_ACOGR</name>
<reference evidence="3" key="1">
    <citation type="journal article" date="2023" name="Nat. Commun.">
        <title>Diploid and tetraploid genomes of Acorus and the evolution of monocots.</title>
        <authorList>
            <person name="Ma L."/>
            <person name="Liu K.W."/>
            <person name="Li Z."/>
            <person name="Hsiao Y.Y."/>
            <person name="Qi Y."/>
            <person name="Fu T."/>
            <person name="Tang G.D."/>
            <person name="Zhang D."/>
            <person name="Sun W.H."/>
            <person name="Liu D.K."/>
            <person name="Li Y."/>
            <person name="Chen G.Z."/>
            <person name="Liu X.D."/>
            <person name="Liao X.Y."/>
            <person name="Jiang Y.T."/>
            <person name="Yu X."/>
            <person name="Hao Y."/>
            <person name="Huang J."/>
            <person name="Zhao X.W."/>
            <person name="Ke S."/>
            <person name="Chen Y.Y."/>
            <person name="Wu W.L."/>
            <person name="Hsu J.L."/>
            <person name="Lin Y.F."/>
            <person name="Huang M.D."/>
            <person name="Li C.Y."/>
            <person name="Huang L."/>
            <person name="Wang Z.W."/>
            <person name="Zhao X."/>
            <person name="Zhong W.Y."/>
            <person name="Peng D.H."/>
            <person name="Ahmad S."/>
            <person name="Lan S."/>
            <person name="Zhang J.S."/>
            <person name="Tsai W.C."/>
            <person name="Van de Peer Y."/>
            <person name="Liu Z.J."/>
        </authorList>
    </citation>
    <scope>NUCLEOTIDE SEQUENCE</scope>
    <source>
        <strain evidence="3">SCP</strain>
    </source>
</reference>
<feature type="domain" description="Myb/SANT-like" evidence="2">
    <location>
        <begin position="125"/>
        <end position="218"/>
    </location>
</feature>
<keyword evidence="4" id="KW-1185">Reference proteome</keyword>
<evidence type="ECO:0000313" key="4">
    <source>
        <dbReference type="Proteomes" id="UP001179952"/>
    </source>
</evidence>
<dbReference type="Proteomes" id="UP001179952">
    <property type="component" value="Unassembled WGS sequence"/>
</dbReference>
<feature type="compositionally biased region" description="Polar residues" evidence="1">
    <location>
        <begin position="291"/>
        <end position="309"/>
    </location>
</feature>
<evidence type="ECO:0000313" key="3">
    <source>
        <dbReference type="EMBL" id="KAK1268206.1"/>
    </source>
</evidence>